<comment type="caution">
    <text evidence="2">The sequence shown here is derived from an EMBL/GenBank/DDBJ whole genome shotgun (WGS) entry which is preliminary data.</text>
</comment>
<dbReference type="EMBL" id="JBBPBN010000006">
    <property type="protein sequence ID" value="KAK9035056.1"/>
    <property type="molecule type" value="Genomic_DNA"/>
</dbReference>
<feature type="compositionally biased region" description="Low complexity" evidence="1">
    <location>
        <begin position="105"/>
        <end position="126"/>
    </location>
</feature>
<reference evidence="2 3" key="1">
    <citation type="journal article" date="2024" name="G3 (Bethesda)">
        <title>Genome assembly of Hibiscus sabdariffa L. provides insights into metabolisms of medicinal natural products.</title>
        <authorList>
            <person name="Kim T."/>
        </authorList>
    </citation>
    <scope>NUCLEOTIDE SEQUENCE [LARGE SCALE GENOMIC DNA]</scope>
    <source>
        <strain evidence="2">TK-2024</strain>
        <tissue evidence="2">Old leaves</tissue>
    </source>
</reference>
<evidence type="ECO:0000256" key="1">
    <source>
        <dbReference type="SAM" id="MobiDB-lite"/>
    </source>
</evidence>
<evidence type="ECO:0000313" key="3">
    <source>
        <dbReference type="Proteomes" id="UP001396334"/>
    </source>
</evidence>
<accession>A0ABR2TC32</accession>
<evidence type="ECO:0000313" key="2">
    <source>
        <dbReference type="EMBL" id="KAK9035056.1"/>
    </source>
</evidence>
<name>A0ABR2TC32_9ROSI</name>
<dbReference type="PANTHER" id="PTHR34222">
    <property type="entry name" value="GAG_PRE-INTEGRS DOMAIN-CONTAINING PROTEIN"/>
    <property type="match status" value="1"/>
</dbReference>
<dbReference type="Proteomes" id="UP001396334">
    <property type="component" value="Unassembled WGS sequence"/>
</dbReference>
<organism evidence="2 3">
    <name type="scientific">Hibiscus sabdariffa</name>
    <name type="common">roselle</name>
    <dbReference type="NCBI Taxonomy" id="183260"/>
    <lineage>
        <taxon>Eukaryota</taxon>
        <taxon>Viridiplantae</taxon>
        <taxon>Streptophyta</taxon>
        <taxon>Embryophyta</taxon>
        <taxon>Tracheophyta</taxon>
        <taxon>Spermatophyta</taxon>
        <taxon>Magnoliopsida</taxon>
        <taxon>eudicotyledons</taxon>
        <taxon>Gunneridae</taxon>
        <taxon>Pentapetalae</taxon>
        <taxon>rosids</taxon>
        <taxon>malvids</taxon>
        <taxon>Malvales</taxon>
        <taxon>Malvaceae</taxon>
        <taxon>Malvoideae</taxon>
        <taxon>Hibiscus</taxon>
    </lineage>
</organism>
<sequence length="126" mass="13923">MGLNETYSAIRSQILLMKPLPTVNQAYSMIVQEESQRIQLSGGLVHEASVMFSNSSKSSDRKGFSVICDYCKLKGHRRDSCYRLIGFPPDYKFNKKRSSRIAMAVDSESVSPTSSSNGSSSQVAMV</sequence>
<dbReference type="PANTHER" id="PTHR34222:SF97">
    <property type="entry name" value="CATALYTIC REGION, PUTATIVE-RELATED"/>
    <property type="match status" value="1"/>
</dbReference>
<feature type="region of interest" description="Disordered" evidence="1">
    <location>
        <begin position="104"/>
        <end position="126"/>
    </location>
</feature>
<protein>
    <submittedName>
        <fullName evidence="2">Uncharacterized protein</fullName>
    </submittedName>
</protein>
<proteinExistence type="predicted"/>
<keyword evidence="3" id="KW-1185">Reference proteome</keyword>
<gene>
    <name evidence="2" type="ORF">V6N11_077107</name>
</gene>